<evidence type="ECO:0000259" key="4">
    <source>
        <dbReference type="Pfam" id="PF00027"/>
    </source>
</evidence>
<reference evidence="7" key="2">
    <citation type="submission" date="2022-10" db="EMBL/GenBank/DDBJ databases">
        <title>Sifting through the core-genome to identify putative cross-protective antigens against Riemerella anatipestifer.</title>
        <authorList>
            <person name="Zheng X."/>
            <person name="Zhang W."/>
        </authorList>
    </citation>
    <scope>NUCLEOTIDE SEQUENCE</scope>
    <source>
        <strain evidence="7">ZWRA178</strain>
    </source>
</reference>
<dbReference type="InterPro" id="IPR000595">
    <property type="entry name" value="cNMP-bd_dom"/>
</dbReference>
<keyword evidence="1" id="KW-0805">Transcription regulation</keyword>
<dbReference type="Proteomes" id="UP000189883">
    <property type="component" value="Chromosome"/>
</dbReference>
<keyword evidence="3" id="KW-0804">Transcription</keyword>
<dbReference type="SUPFAM" id="SSF51206">
    <property type="entry name" value="cAMP-binding domain-like"/>
    <property type="match status" value="1"/>
</dbReference>
<reference evidence="6 8" key="1">
    <citation type="submission" date="2015-06" db="EMBL/GenBank/DDBJ databases">
        <title>R. anatipestifer strain HXb2 is the most virulent strain so far, and the genome sequence would help us uncover the pathogenesis.</title>
        <authorList>
            <person name="Hu Q."/>
            <person name="Qi J."/>
            <person name="Bo H."/>
            <person name="Liu G."/>
            <person name="Tao M."/>
            <person name="Ding Y."/>
            <person name="Xue Y."/>
        </authorList>
    </citation>
    <scope>NUCLEOTIDE SEQUENCE [LARGE SCALE GENOMIC DNA]</scope>
    <source>
        <strain evidence="6 8">HXb2</strain>
    </source>
</reference>
<dbReference type="InterPro" id="IPR036388">
    <property type="entry name" value="WH-like_DNA-bd_sf"/>
</dbReference>
<dbReference type="EMBL" id="JAOZYT010000007">
    <property type="protein sequence ID" value="MCW0523077.1"/>
    <property type="molecule type" value="Genomic_DNA"/>
</dbReference>
<dbReference type="AlphaFoldDB" id="A0A1A5H9T5"/>
<evidence type="ECO:0000259" key="5">
    <source>
        <dbReference type="Pfam" id="PF13545"/>
    </source>
</evidence>
<dbReference type="GO" id="GO:0003677">
    <property type="term" value="F:DNA binding"/>
    <property type="evidence" value="ECO:0007669"/>
    <property type="project" value="UniProtKB-KW"/>
</dbReference>
<protein>
    <submittedName>
        <fullName evidence="7">Crp/Fnr family transcriptional regulator</fullName>
    </submittedName>
    <submittedName>
        <fullName evidence="6">Global nitrogen regulator</fullName>
    </submittedName>
</protein>
<sequence length="209" mass="24275">MQFSQRVNNLFEPELIEEISSVGKLKLAEEGEVIINVEQPIVYMPIVMSGTLKVSMIDDNGKELLMYYLNAEDGCAMTFTCCMQEKKSEIIAVAEEPSELWMIPMEYMDKWMMKYPTWKSFVMMTMQDRFMKIIKALDMVVFNSLDTRLLNYLKEKSKTIGKTVLNVSHEQIANDLASSRVVISRMLKKLENEGKVLLYRNQLKLLGEW</sequence>
<organism evidence="6 8">
    <name type="scientific">Riemerella anatipestifer</name>
    <name type="common">Moraxella anatipestifer</name>
    <dbReference type="NCBI Taxonomy" id="34085"/>
    <lineage>
        <taxon>Bacteria</taxon>
        <taxon>Pseudomonadati</taxon>
        <taxon>Bacteroidota</taxon>
        <taxon>Flavobacteriia</taxon>
        <taxon>Flavobacteriales</taxon>
        <taxon>Weeksellaceae</taxon>
        <taxon>Riemerella</taxon>
    </lineage>
</organism>
<dbReference type="EMBL" id="CP011859">
    <property type="protein sequence ID" value="AQY22549.1"/>
    <property type="molecule type" value="Genomic_DNA"/>
</dbReference>
<name>A0A1A5H9T5_RIEAN</name>
<dbReference type="InterPro" id="IPR012318">
    <property type="entry name" value="HTH_CRP"/>
</dbReference>
<evidence type="ECO:0000256" key="2">
    <source>
        <dbReference type="ARBA" id="ARBA00023125"/>
    </source>
</evidence>
<dbReference type="RefSeq" id="WP_014937246.1">
    <property type="nucleotide sequence ID" value="NZ_CP011859.1"/>
</dbReference>
<dbReference type="Gene3D" id="1.10.10.10">
    <property type="entry name" value="Winged helix-like DNA-binding domain superfamily/Winged helix DNA-binding domain"/>
    <property type="match status" value="1"/>
</dbReference>
<gene>
    <name evidence="6" type="primary">ntcA</name>
    <name evidence="6" type="ORF">AB406_1605</name>
    <name evidence="7" type="ORF">OKE68_01930</name>
</gene>
<evidence type="ECO:0000256" key="1">
    <source>
        <dbReference type="ARBA" id="ARBA00023015"/>
    </source>
</evidence>
<dbReference type="OrthoDB" id="9776746at2"/>
<dbReference type="Gene3D" id="2.60.120.10">
    <property type="entry name" value="Jelly Rolls"/>
    <property type="match status" value="1"/>
</dbReference>
<proteinExistence type="predicted"/>
<dbReference type="InterPro" id="IPR018490">
    <property type="entry name" value="cNMP-bd_dom_sf"/>
</dbReference>
<feature type="domain" description="Cyclic nucleotide-binding" evidence="4">
    <location>
        <begin position="29"/>
        <end position="115"/>
    </location>
</feature>
<feature type="domain" description="HTH crp-type" evidence="5">
    <location>
        <begin position="149"/>
        <end position="197"/>
    </location>
</feature>
<dbReference type="Pfam" id="PF13545">
    <property type="entry name" value="HTH_Crp_2"/>
    <property type="match status" value="1"/>
</dbReference>
<evidence type="ECO:0000256" key="3">
    <source>
        <dbReference type="ARBA" id="ARBA00023163"/>
    </source>
</evidence>
<evidence type="ECO:0000313" key="8">
    <source>
        <dbReference type="Proteomes" id="UP000189883"/>
    </source>
</evidence>
<evidence type="ECO:0000313" key="7">
    <source>
        <dbReference type="EMBL" id="MCW0523077.1"/>
    </source>
</evidence>
<accession>A0A1A5H9T5</accession>
<dbReference type="GO" id="GO:0006355">
    <property type="term" value="P:regulation of DNA-templated transcription"/>
    <property type="evidence" value="ECO:0007669"/>
    <property type="project" value="InterPro"/>
</dbReference>
<dbReference type="Proteomes" id="UP001207440">
    <property type="component" value="Unassembled WGS sequence"/>
</dbReference>
<dbReference type="SUPFAM" id="SSF46785">
    <property type="entry name" value="Winged helix' DNA-binding domain"/>
    <property type="match status" value="1"/>
</dbReference>
<evidence type="ECO:0000313" key="6">
    <source>
        <dbReference type="EMBL" id="AQY22549.1"/>
    </source>
</evidence>
<dbReference type="InterPro" id="IPR014710">
    <property type="entry name" value="RmlC-like_jellyroll"/>
</dbReference>
<dbReference type="Pfam" id="PF00027">
    <property type="entry name" value="cNMP_binding"/>
    <property type="match status" value="1"/>
</dbReference>
<keyword evidence="2" id="KW-0238">DNA-binding</keyword>
<dbReference type="CDD" id="cd00038">
    <property type="entry name" value="CAP_ED"/>
    <property type="match status" value="1"/>
</dbReference>
<dbReference type="InterPro" id="IPR036390">
    <property type="entry name" value="WH_DNA-bd_sf"/>
</dbReference>